<dbReference type="Proteomes" id="UP000475265">
    <property type="component" value="Unassembled WGS sequence"/>
</dbReference>
<evidence type="ECO:0000313" key="1">
    <source>
        <dbReference type="EMBL" id="KAF2392049.1"/>
    </source>
</evidence>
<comment type="caution">
    <text evidence="1">The sequence shown here is derived from an EMBL/GenBank/DDBJ whole genome shotgun (WGS) entry which is preliminary data.</text>
</comment>
<evidence type="ECO:0000313" key="2">
    <source>
        <dbReference type="Proteomes" id="UP000475265"/>
    </source>
</evidence>
<gene>
    <name evidence="1" type="ORF">FX983_06534</name>
</gene>
<accession>A0A6L5BTV8</accession>
<organism evidence="1 2">
    <name type="scientific">Pseudomonas frederiksbergensis</name>
    <dbReference type="NCBI Taxonomy" id="104087"/>
    <lineage>
        <taxon>Bacteria</taxon>
        <taxon>Pseudomonadati</taxon>
        <taxon>Pseudomonadota</taxon>
        <taxon>Gammaproteobacteria</taxon>
        <taxon>Pseudomonadales</taxon>
        <taxon>Pseudomonadaceae</taxon>
        <taxon>Pseudomonas</taxon>
    </lineage>
</organism>
<dbReference type="AlphaFoldDB" id="A0A6L5BTV8"/>
<dbReference type="AntiFam" id="ANF00178">
    <property type="entry name" value="Shadow ORF (opposite dhbF)"/>
</dbReference>
<proteinExistence type="predicted"/>
<dbReference type="EMBL" id="JAAAXX010000002">
    <property type="protein sequence ID" value="KAF2392049.1"/>
    <property type="molecule type" value="Genomic_DNA"/>
</dbReference>
<sequence>MQACGAYAKLPRLGPQASAQLGVHLKFGFLDATAVALHLLQTEGQRRLVDIAEHLAEKVFVLRLTDTQTCLGNVVAVRHRCGQTTLLTQQVRLHFLLHHFQRGVVEGDVVEQQHRHPTLIGRVLGHPQAHQRRLADIETVMTRVETRVQLGHDIAVVGVQRHVLDAEPGLAPDHLHRLLQALPKHRRAQDIVAVDYALQCLSESLKTRLAVEGKQRLQDVRVTLPSGNMVVENAFLQRRQRVNILHVGRAAGNLGDDAINRVLVQRGQRQHRRGDPFAVRGDAIRGHLDFIATTHSGGQRGQGRLAEQHAHVGAELDLTHLLDQVDRQQRMPAQFEEVIVTTDALDIKHLRPEPRQGDFDFALRRFIAPGDDGCQVRHRQRLAVELAVGGQRQAVELHIRRRHHVVRQRRLQMSTQAVEVRRAIAGEISHQAFFPGHVFTYQHHRVFHAFVLRQAGFDFTQFDAVATDFHLVIVAAQVLNAAVRQVAPKVAGAVHRLTVERVGDEFFRAQFGTVQIAVGNPRASDKQLTGHTQGYGAKLCVEHVDPRVADRPANRNAAGTD</sequence>
<protein>
    <submittedName>
        <fullName evidence="1">Uncharacterized protein</fullName>
    </submittedName>
</protein>
<reference evidence="1 2" key="1">
    <citation type="submission" date="2019-12" db="EMBL/GenBank/DDBJ databases">
        <title>Endophytic bacteria associated with Panax ginseng seedlings.</title>
        <authorList>
            <person name="Park J.M."/>
            <person name="Shin R."/>
            <person name="Jo S.H."/>
        </authorList>
    </citation>
    <scope>NUCLEOTIDE SEQUENCE [LARGE SCALE GENOMIC DNA]</scope>
    <source>
        <strain evidence="1 2">PgKB32</strain>
    </source>
</reference>
<name>A0A6L5BTV8_9PSED</name>